<dbReference type="AlphaFoldDB" id="A0A0F9LTK9"/>
<organism evidence="1">
    <name type="scientific">marine sediment metagenome</name>
    <dbReference type="NCBI Taxonomy" id="412755"/>
    <lineage>
        <taxon>unclassified sequences</taxon>
        <taxon>metagenomes</taxon>
        <taxon>ecological metagenomes</taxon>
    </lineage>
</organism>
<comment type="caution">
    <text evidence="1">The sequence shown here is derived from an EMBL/GenBank/DDBJ whole genome shotgun (WGS) entry which is preliminary data.</text>
</comment>
<name>A0A0F9LTK9_9ZZZZ</name>
<dbReference type="EMBL" id="LAZR01011681">
    <property type="protein sequence ID" value="KKM60427.1"/>
    <property type="molecule type" value="Genomic_DNA"/>
</dbReference>
<protein>
    <submittedName>
        <fullName evidence="1">Uncharacterized protein</fullName>
    </submittedName>
</protein>
<accession>A0A0F9LTK9</accession>
<sequence>MRWYPINLLIQPCNCTADISQESALMERNRHGVVDRAKQIRHYRAEDEAHFWHWADDEVVDAPLGPGGVWVDYRDPDLVSSYRRPRPGPI</sequence>
<gene>
    <name evidence="1" type="ORF">LCGC14_1542000</name>
</gene>
<evidence type="ECO:0000313" key="1">
    <source>
        <dbReference type="EMBL" id="KKM60427.1"/>
    </source>
</evidence>
<reference evidence="1" key="1">
    <citation type="journal article" date="2015" name="Nature">
        <title>Complex archaea that bridge the gap between prokaryotes and eukaryotes.</title>
        <authorList>
            <person name="Spang A."/>
            <person name="Saw J.H."/>
            <person name="Jorgensen S.L."/>
            <person name="Zaremba-Niedzwiedzka K."/>
            <person name="Martijn J."/>
            <person name="Lind A.E."/>
            <person name="van Eijk R."/>
            <person name="Schleper C."/>
            <person name="Guy L."/>
            <person name="Ettema T.J."/>
        </authorList>
    </citation>
    <scope>NUCLEOTIDE SEQUENCE</scope>
</reference>
<proteinExistence type="predicted"/>